<dbReference type="EMBL" id="MYFO01000016">
    <property type="protein sequence ID" value="TFE86946.1"/>
    <property type="molecule type" value="Genomic_DNA"/>
</dbReference>
<dbReference type="OrthoDB" id="9800530at2"/>
<dbReference type="Pfam" id="PF19552">
    <property type="entry name" value="DUF6075"/>
    <property type="match status" value="1"/>
</dbReference>
<dbReference type="Proteomes" id="UP000298246">
    <property type="component" value="Unassembled WGS sequence"/>
</dbReference>
<dbReference type="AlphaFoldDB" id="A0A4Y8Q009"/>
<sequence length="135" mass="16055">MNPTQFHDAQHEDFYYRMLHERNCSDAYHRALFYTLGISQETRKHIRDLFDFSHGGIKPEGLAASWQTGSTVRICRLAFNLWNGWTEEGAERYSAPNELFACGYAPYFFEAIHLRYPEFCRSHDQILKRRTEQIR</sequence>
<comment type="caution">
    <text evidence="1">The sequence shown here is derived from an EMBL/GenBank/DDBJ whole genome shotgun (WGS) entry which is preliminary data.</text>
</comment>
<name>A0A4Y8Q009_9BACL</name>
<evidence type="ECO:0000313" key="1">
    <source>
        <dbReference type="EMBL" id="TFE86946.1"/>
    </source>
</evidence>
<keyword evidence="2" id="KW-1185">Reference proteome</keyword>
<evidence type="ECO:0000313" key="2">
    <source>
        <dbReference type="Proteomes" id="UP000298246"/>
    </source>
</evidence>
<proteinExistence type="predicted"/>
<gene>
    <name evidence="1" type="ORF">B5M42_13570</name>
</gene>
<accession>A0A4Y8Q009</accession>
<reference evidence="1 2" key="1">
    <citation type="submission" date="2017-03" db="EMBL/GenBank/DDBJ databases">
        <title>Isolation of Levoglucosan Utilizing Bacteria.</title>
        <authorList>
            <person name="Arya A.S."/>
        </authorList>
    </citation>
    <scope>NUCLEOTIDE SEQUENCE [LARGE SCALE GENOMIC DNA]</scope>
    <source>
        <strain evidence="1 2">MEC069</strain>
    </source>
</reference>
<organism evidence="1 2">
    <name type="scientific">Paenibacillus athensensis</name>
    <dbReference type="NCBI Taxonomy" id="1967502"/>
    <lineage>
        <taxon>Bacteria</taxon>
        <taxon>Bacillati</taxon>
        <taxon>Bacillota</taxon>
        <taxon>Bacilli</taxon>
        <taxon>Bacillales</taxon>
        <taxon>Paenibacillaceae</taxon>
        <taxon>Paenibacillus</taxon>
    </lineage>
</organism>
<dbReference type="InterPro" id="IPR045721">
    <property type="entry name" value="DUF6075"/>
</dbReference>
<protein>
    <submittedName>
        <fullName evidence="1">Uncharacterized protein</fullName>
    </submittedName>
</protein>